<gene>
    <name evidence="2" type="ORF">X560_1283</name>
</gene>
<organism evidence="2 3">
    <name type="scientific">Listeria fleischmannii 1991</name>
    <dbReference type="NCBI Taxonomy" id="1430899"/>
    <lineage>
        <taxon>Bacteria</taxon>
        <taxon>Bacillati</taxon>
        <taxon>Bacillota</taxon>
        <taxon>Bacilli</taxon>
        <taxon>Bacillales</taxon>
        <taxon>Listeriaceae</taxon>
        <taxon>Listeria</taxon>
    </lineage>
</organism>
<reference evidence="2 3" key="1">
    <citation type="journal article" date="2015" name="Genome Biol. Evol.">
        <title>Comparative Genomics of Listeria Sensu Lato: Genus-Wide Differences in Evolutionary Dynamics and the Progressive Gain of Complex, Potentially Pathogenicity-Related Traits through Lateral Gene Transfer.</title>
        <authorList>
            <person name="Chiara M."/>
            <person name="Caruso M."/>
            <person name="D'Erchia A.M."/>
            <person name="Manzari C."/>
            <person name="Fraccalvieri R."/>
            <person name="Goffredo E."/>
            <person name="Latorre L."/>
            <person name="Miccolupo A."/>
            <person name="Padalino I."/>
            <person name="Santagada G."/>
            <person name="Chiocco D."/>
            <person name="Pesole G."/>
            <person name="Horner D.S."/>
            <person name="Parisi A."/>
        </authorList>
    </citation>
    <scope>NUCLEOTIDE SEQUENCE [LARGE SCALE GENOMIC DNA]</scope>
    <source>
        <strain evidence="2 3">1991</strain>
    </source>
</reference>
<keyword evidence="1" id="KW-1133">Transmembrane helix</keyword>
<keyword evidence="3" id="KW-1185">Reference proteome</keyword>
<feature type="transmembrane region" description="Helical" evidence="1">
    <location>
        <begin position="69"/>
        <end position="89"/>
    </location>
</feature>
<evidence type="ECO:0000256" key="1">
    <source>
        <dbReference type="SAM" id="Phobius"/>
    </source>
</evidence>
<dbReference type="RefSeq" id="WP_007473513.1">
    <property type="nucleotide sequence ID" value="NZ_KQ130615.1"/>
</dbReference>
<dbReference type="AlphaFoldDB" id="A0A0J8GFH3"/>
<dbReference type="OrthoDB" id="2365131at2"/>
<dbReference type="EMBL" id="AZHO01000014">
    <property type="protein sequence ID" value="KMT59754.1"/>
    <property type="molecule type" value="Genomic_DNA"/>
</dbReference>
<keyword evidence="1" id="KW-0812">Transmembrane</keyword>
<comment type="caution">
    <text evidence="2">The sequence shown here is derived from an EMBL/GenBank/DDBJ whole genome shotgun (WGS) entry which is preliminary data.</text>
</comment>
<dbReference type="PATRIC" id="fig|1430899.3.peg.1480"/>
<keyword evidence="1" id="KW-0472">Membrane</keyword>
<sequence>MKKEKSVIIMNFSEESIAYQGFSEMKRLHTEGKIRGYQMAVLKHDKGAKLNAKDFIDFTGADKNIKDSLIGMLIGILGGPLGVLLGWVVGSVVGSMQDAGEVKSAMSVFEKTLETIPEGATGIILIATETDREIVNDVVYGDLKGSIARMDEELVQNEIREAQAAEQAAGESAKKKWFKK</sequence>
<evidence type="ECO:0000313" key="2">
    <source>
        <dbReference type="EMBL" id="KMT59754.1"/>
    </source>
</evidence>
<name>A0A0J8GFH3_9LIST</name>
<evidence type="ECO:0000313" key="3">
    <source>
        <dbReference type="Proteomes" id="UP000052258"/>
    </source>
</evidence>
<evidence type="ECO:0008006" key="4">
    <source>
        <dbReference type="Google" id="ProtNLM"/>
    </source>
</evidence>
<proteinExistence type="predicted"/>
<protein>
    <recommendedName>
        <fullName evidence="4">DUF1269 domain-containing protein</fullName>
    </recommendedName>
</protein>
<accession>A0A0J8GFH3</accession>
<dbReference type="Proteomes" id="UP000052258">
    <property type="component" value="Unassembled WGS sequence"/>
</dbReference>